<dbReference type="Pfam" id="PF18379">
    <property type="entry name" value="FERM_F1"/>
    <property type="match status" value="1"/>
</dbReference>
<reference evidence="19" key="1">
    <citation type="submission" date="2025-08" db="UniProtKB">
        <authorList>
            <consortium name="Ensembl"/>
        </authorList>
    </citation>
    <scope>IDENTIFICATION</scope>
</reference>
<dbReference type="Ensembl" id="ENSSLUT00000002997.1">
    <property type="protein sequence ID" value="ENSSLUP00000002897.1"/>
    <property type="gene ID" value="ENSSLUG00000001209.1"/>
</dbReference>
<dbReference type="SMART" id="SM00219">
    <property type="entry name" value="TyrKc"/>
    <property type="match status" value="2"/>
</dbReference>
<evidence type="ECO:0000259" key="17">
    <source>
        <dbReference type="PROSITE" id="PS50011"/>
    </source>
</evidence>
<evidence type="ECO:0000259" key="18">
    <source>
        <dbReference type="PROSITE" id="PS50057"/>
    </source>
</evidence>
<dbReference type="Gene3D" id="3.30.505.10">
    <property type="entry name" value="SH2 domain"/>
    <property type="match status" value="1"/>
</dbReference>
<dbReference type="SMART" id="SM00295">
    <property type="entry name" value="B41"/>
    <property type="match status" value="1"/>
</dbReference>
<dbReference type="PROSITE" id="PS50011">
    <property type="entry name" value="PROTEIN_KINASE_DOM"/>
    <property type="match status" value="2"/>
</dbReference>
<dbReference type="InterPro" id="IPR020635">
    <property type="entry name" value="Tyr_kinase_cat_dom"/>
</dbReference>
<dbReference type="GO" id="GO:0005524">
    <property type="term" value="F:ATP binding"/>
    <property type="evidence" value="ECO:0007669"/>
    <property type="project" value="UniProtKB-UniRule"/>
</dbReference>
<reference evidence="19" key="2">
    <citation type="submission" date="2025-09" db="UniProtKB">
        <authorList>
            <consortium name="Ensembl"/>
        </authorList>
    </citation>
    <scope>IDENTIFICATION</scope>
</reference>
<dbReference type="Pfam" id="PF07714">
    <property type="entry name" value="PK_Tyr_Ser-Thr"/>
    <property type="match status" value="2"/>
</dbReference>
<dbReference type="InterPro" id="IPR019749">
    <property type="entry name" value="Band_41_domain"/>
</dbReference>
<feature type="domain" description="Protein kinase" evidence="17">
    <location>
        <begin position="480"/>
        <end position="739"/>
    </location>
</feature>
<dbReference type="EC" id="2.7.10.2" evidence="14"/>
<dbReference type="PANTHER" id="PTHR45807">
    <property type="entry name" value="TYROSINE-PROTEIN KINASE HOPSCOTCH"/>
    <property type="match status" value="1"/>
</dbReference>
<dbReference type="PANTHER" id="PTHR45807:SF3">
    <property type="entry name" value="TYROSINE-PROTEIN KINASE JAK3"/>
    <property type="match status" value="1"/>
</dbReference>
<dbReference type="InterPro" id="IPR041046">
    <property type="entry name" value="FERM_F2"/>
</dbReference>
<keyword evidence="6 14" id="KW-0418">Kinase</keyword>
<evidence type="ECO:0000256" key="9">
    <source>
        <dbReference type="ARBA" id="ARBA00023136"/>
    </source>
</evidence>
<comment type="catalytic activity">
    <reaction evidence="11 14">
        <text>L-tyrosyl-[protein] + ATP = O-phospho-L-tyrosyl-[protein] + ADP + H(+)</text>
        <dbReference type="Rhea" id="RHEA:10596"/>
        <dbReference type="Rhea" id="RHEA-COMP:10136"/>
        <dbReference type="Rhea" id="RHEA-COMP:20101"/>
        <dbReference type="ChEBI" id="CHEBI:15378"/>
        <dbReference type="ChEBI" id="CHEBI:30616"/>
        <dbReference type="ChEBI" id="CHEBI:46858"/>
        <dbReference type="ChEBI" id="CHEBI:61978"/>
        <dbReference type="ChEBI" id="CHEBI:456216"/>
        <dbReference type="EC" id="2.7.10.2"/>
    </reaction>
</comment>
<keyword evidence="3 14" id="KW-0808">Transferase</keyword>
<dbReference type="PROSITE" id="PS50057">
    <property type="entry name" value="FERM_3"/>
    <property type="match status" value="1"/>
</dbReference>
<sequence length="1032" mass="117834">MDLSEEESAPLVIRDRGGSQRSSSSTGATLQVHLYFFPATNDTTTIHISSGQISAENVCIQAGKTCGILPVYQSLFGLASADLSFWYPPSHMFNTDENIQVHFRVRFFFGNWFGQGPRTSYRYSLTRDSISPVLDYNVIDYLFTQVQFFSNMLFIDSLRYIISWYILLYYKSCLPKSHRHDIQKRNRLDRYRIRNTLKRFLKKLGNCSVDEYSLKIKYLIELAAIEPSLGSETFQVNPSSSHSKSGGNEEWQTFCDFKEIIDVSIKRVCHEQVPQDSRMVTITRKDDRCLEANFHSLKEALSFVSLVDGYFRLTTDSSHYFCLDTAPSSILEGIKNHCHGPILSEFAVNKLKKSGFKGGTFLLRQSPKNYDKFFLTVCVQTPLGLDYKDCLIIKNEQYSLPGVNKSFSSLKELTSYYQHNKLLLADVPVKLARCCPPRPKELTNLIIIRSNSSVEVQGSPTPERNKFSHIQFHMIKYEDLQWDVSLGQGSFTRIFSGYKTDIRDGEKHVTDVFLKELDVVHKNYWESFFEAASLMSQISHKHLLLVYGVSVHGVKNIMVQEFVEYGALDLYLQRGRSVSVSWKLDVAKQLASALNFLEEKNIVHGNICAKNLLLAREGDPSQGSSPFIKLSDPGISVAMLAKDVILDRIPWVAPEVLESPDNLTLECDKWSFGATLWEIFNSGEPPLRETCIEGLYERFLQLPPSQWTELADLIGQCMDYQAAFRPSCRSIIRQLNSLITSDYEILHAAEPVTQSPVWRAISPAQHDQTLFEERHLRYIHPLGKGNFGSVELCRYDPLGDNTGELVAVKKLQPNKQSTLEDFKKEVKTLSILHCDYIVKYRGVCYSTGRLSMSLVMEYLPNGSLIGYMENNRHNVTPRRMLLFASQICKGMEYLQTLRYVHRDLAARNILVASESLVKIADFGLTKVIPCDKEYYRVTQPGESPIFWYAPESINESRFSHKSDVWSFGVVLHELFCYCDTNSNPKRLCMQEIGHNVQSPSISMQLANILKNNWRLPAPPNCQPKVCSLYMIQ</sequence>
<dbReference type="InterPro" id="IPR000299">
    <property type="entry name" value="FERM_domain"/>
</dbReference>
<feature type="binding site" evidence="13">
    <location>
        <position position="810"/>
    </location>
    <ligand>
        <name>ATP</name>
        <dbReference type="ChEBI" id="CHEBI:30616"/>
    </ligand>
</feature>
<dbReference type="InterPro" id="IPR011009">
    <property type="entry name" value="Kinase-like_dom_sf"/>
</dbReference>
<comment type="similarity">
    <text evidence="14">Belongs to the protein kinase superfamily. Tyr protein kinase family.</text>
</comment>
<dbReference type="Pfam" id="PF18377">
    <property type="entry name" value="FERM_F2"/>
    <property type="match status" value="1"/>
</dbReference>
<evidence type="ECO:0000256" key="5">
    <source>
        <dbReference type="ARBA" id="ARBA00022741"/>
    </source>
</evidence>
<keyword evidence="9" id="KW-0472">Membrane</keyword>
<dbReference type="InterPro" id="IPR016251">
    <property type="entry name" value="Tyr_kinase_non-rcpt_Jak/Tyk2"/>
</dbReference>
<evidence type="ECO:0000256" key="12">
    <source>
        <dbReference type="PROSITE-ProRule" id="PRU00191"/>
    </source>
</evidence>
<dbReference type="SUPFAM" id="SSF50729">
    <property type="entry name" value="PH domain-like"/>
    <property type="match status" value="1"/>
</dbReference>
<dbReference type="PROSITE" id="PS00109">
    <property type="entry name" value="PROTEIN_KINASE_TYR"/>
    <property type="match status" value="1"/>
</dbReference>
<evidence type="ECO:0000256" key="15">
    <source>
        <dbReference type="SAM" id="MobiDB-lite"/>
    </source>
</evidence>
<keyword evidence="10 14" id="KW-0829">Tyrosine-protein kinase</keyword>
<dbReference type="GO" id="GO:0019221">
    <property type="term" value="P:cytokine-mediated signaling pathway"/>
    <property type="evidence" value="ECO:0007669"/>
    <property type="project" value="TreeGrafter"/>
</dbReference>
<feature type="domain" description="Protein kinase" evidence="17">
    <location>
        <begin position="776"/>
        <end position="1032"/>
    </location>
</feature>
<dbReference type="SMART" id="SM00252">
    <property type="entry name" value="SH2"/>
    <property type="match status" value="1"/>
</dbReference>
<dbReference type="PRINTS" id="PR01823">
    <property type="entry name" value="JANUSKINASE"/>
</dbReference>
<dbReference type="GO" id="GO:0004715">
    <property type="term" value="F:non-membrane spanning protein tyrosine kinase activity"/>
    <property type="evidence" value="ECO:0007669"/>
    <property type="project" value="UniProtKB-EC"/>
</dbReference>
<evidence type="ECO:0000256" key="4">
    <source>
        <dbReference type="ARBA" id="ARBA00022737"/>
    </source>
</evidence>
<keyword evidence="8 12" id="KW-0727">SH2 domain</keyword>
<dbReference type="SUPFAM" id="SSF56112">
    <property type="entry name" value="Protein kinase-like (PK-like)"/>
    <property type="match status" value="2"/>
</dbReference>
<evidence type="ECO:0000256" key="7">
    <source>
        <dbReference type="ARBA" id="ARBA00022840"/>
    </source>
</evidence>
<dbReference type="Gene3D" id="2.30.29.30">
    <property type="entry name" value="Pleckstrin-homology domain (PH domain)/Phosphotyrosine-binding domain (PTB)"/>
    <property type="match status" value="1"/>
</dbReference>
<dbReference type="InterPro" id="IPR041381">
    <property type="entry name" value="JAK1-3/TYK2_PHL_dom"/>
</dbReference>
<accession>A0A8C9WX53</accession>
<dbReference type="InterPro" id="IPR000719">
    <property type="entry name" value="Prot_kinase_dom"/>
</dbReference>
<keyword evidence="5 13" id="KW-0547">Nucleotide-binding</keyword>
<dbReference type="GeneTree" id="ENSGT00940000166579"/>
<dbReference type="GO" id="GO:0048468">
    <property type="term" value="P:cell development"/>
    <property type="evidence" value="ECO:0007669"/>
    <property type="project" value="UniProtKB-ARBA"/>
</dbReference>
<comment type="subcellular location">
    <subcellularLocation>
        <location evidence="1">Endomembrane system</location>
    </subcellularLocation>
</comment>
<dbReference type="FunFam" id="3.30.505.10:FF:000073">
    <property type="entry name" value="Tyrosine-protein kinase"/>
    <property type="match status" value="1"/>
</dbReference>
<dbReference type="PROSITE" id="PS00107">
    <property type="entry name" value="PROTEIN_KINASE_ATP"/>
    <property type="match status" value="1"/>
</dbReference>
<dbReference type="GO" id="GO:0022407">
    <property type="term" value="P:regulation of cell-cell adhesion"/>
    <property type="evidence" value="ECO:0007669"/>
    <property type="project" value="UniProtKB-ARBA"/>
</dbReference>
<dbReference type="InterPro" id="IPR017441">
    <property type="entry name" value="Protein_kinase_ATP_BS"/>
</dbReference>
<organism evidence="19 20">
    <name type="scientific">Sander lucioperca</name>
    <name type="common">Pike-perch</name>
    <name type="synonym">Perca lucioperca</name>
    <dbReference type="NCBI Taxonomy" id="283035"/>
    <lineage>
        <taxon>Eukaryota</taxon>
        <taxon>Metazoa</taxon>
        <taxon>Chordata</taxon>
        <taxon>Craniata</taxon>
        <taxon>Vertebrata</taxon>
        <taxon>Euteleostomi</taxon>
        <taxon>Actinopterygii</taxon>
        <taxon>Neopterygii</taxon>
        <taxon>Teleostei</taxon>
        <taxon>Neoteleostei</taxon>
        <taxon>Acanthomorphata</taxon>
        <taxon>Eupercaria</taxon>
        <taxon>Perciformes</taxon>
        <taxon>Percoidei</taxon>
        <taxon>Percidae</taxon>
        <taxon>Luciopercinae</taxon>
        <taxon>Sander</taxon>
    </lineage>
</organism>
<evidence type="ECO:0000313" key="19">
    <source>
        <dbReference type="Ensembl" id="ENSSLUP00000002897.1"/>
    </source>
</evidence>
<name>A0A8C9WX53_SANLU</name>
<dbReference type="AlphaFoldDB" id="A0A8C9WX53"/>
<dbReference type="GO" id="GO:0060397">
    <property type="term" value="P:growth hormone receptor signaling pathway via JAK-STAT"/>
    <property type="evidence" value="ECO:0007669"/>
    <property type="project" value="TreeGrafter"/>
</dbReference>
<evidence type="ECO:0000256" key="1">
    <source>
        <dbReference type="ARBA" id="ARBA00004308"/>
    </source>
</evidence>
<evidence type="ECO:0000256" key="13">
    <source>
        <dbReference type="PROSITE-ProRule" id="PRU10141"/>
    </source>
</evidence>
<dbReference type="GO" id="GO:0005131">
    <property type="term" value="F:growth hormone receptor binding"/>
    <property type="evidence" value="ECO:0007669"/>
    <property type="project" value="TreeGrafter"/>
</dbReference>
<dbReference type="GO" id="GO:0030182">
    <property type="term" value="P:neuron differentiation"/>
    <property type="evidence" value="ECO:0007669"/>
    <property type="project" value="UniProtKB-ARBA"/>
</dbReference>
<proteinExistence type="inferred from homology"/>
<gene>
    <name evidence="19" type="primary">jak3</name>
</gene>
<evidence type="ECO:0000256" key="3">
    <source>
        <dbReference type="ARBA" id="ARBA00022679"/>
    </source>
</evidence>
<evidence type="ECO:0000256" key="10">
    <source>
        <dbReference type="ARBA" id="ARBA00023137"/>
    </source>
</evidence>
<dbReference type="Gene3D" id="1.10.510.10">
    <property type="entry name" value="Transferase(Phosphotransferase) domain 1"/>
    <property type="match status" value="2"/>
</dbReference>
<feature type="domain" description="SH2" evidence="16">
    <location>
        <begin position="337"/>
        <end position="435"/>
    </location>
</feature>
<evidence type="ECO:0000256" key="6">
    <source>
        <dbReference type="ARBA" id="ARBA00022777"/>
    </source>
</evidence>
<dbReference type="InterPro" id="IPR051286">
    <property type="entry name" value="JAK"/>
</dbReference>
<dbReference type="GO" id="GO:0007259">
    <property type="term" value="P:cell surface receptor signaling pathway via JAK-STAT"/>
    <property type="evidence" value="ECO:0007669"/>
    <property type="project" value="TreeGrafter"/>
</dbReference>
<evidence type="ECO:0000256" key="14">
    <source>
        <dbReference type="RuleBase" id="RU362096"/>
    </source>
</evidence>
<dbReference type="InterPro" id="IPR036860">
    <property type="entry name" value="SH2_dom_sf"/>
</dbReference>
<dbReference type="InterPro" id="IPR008266">
    <property type="entry name" value="Tyr_kinase_AS"/>
</dbReference>
<dbReference type="Proteomes" id="UP000694568">
    <property type="component" value="Unplaced"/>
</dbReference>
<protein>
    <recommendedName>
        <fullName evidence="14">Tyrosine-protein kinase</fullName>
        <ecNumber evidence="14">2.7.10.2</ecNumber>
    </recommendedName>
</protein>
<dbReference type="GO" id="GO:0050865">
    <property type="term" value="P:regulation of cell activation"/>
    <property type="evidence" value="ECO:0007669"/>
    <property type="project" value="UniProtKB-ARBA"/>
</dbReference>
<feature type="region of interest" description="Disordered" evidence="15">
    <location>
        <begin position="1"/>
        <end position="25"/>
    </location>
</feature>
<keyword evidence="20" id="KW-1185">Reference proteome</keyword>
<dbReference type="InterPro" id="IPR041155">
    <property type="entry name" value="FERM_F1"/>
</dbReference>
<dbReference type="FunFam" id="1.10.510.10:FF:001512">
    <property type="entry name" value="Receptor tyrosine-protein kinase erbB-2"/>
    <property type="match status" value="1"/>
</dbReference>
<evidence type="ECO:0000259" key="16">
    <source>
        <dbReference type="PROSITE" id="PS50001"/>
    </source>
</evidence>
<evidence type="ECO:0000256" key="11">
    <source>
        <dbReference type="ARBA" id="ARBA00051245"/>
    </source>
</evidence>
<dbReference type="FunFam" id="3.30.200.20:FF:000135">
    <property type="entry name" value="Tyrosine-protein kinase"/>
    <property type="match status" value="1"/>
</dbReference>
<dbReference type="Pfam" id="PF21990">
    <property type="entry name" value="SH2_1"/>
    <property type="match status" value="1"/>
</dbReference>
<dbReference type="Gene3D" id="3.30.200.20">
    <property type="entry name" value="Phosphorylase Kinase, domain 1"/>
    <property type="match status" value="2"/>
</dbReference>
<dbReference type="PROSITE" id="PS50001">
    <property type="entry name" value="SH2"/>
    <property type="match status" value="1"/>
</dbReference>
<dbReference type="GO" id="GO:0035556">
    <property type="term" value="P:intracellular signal transduction"/>
    <property type="evidence" value="ECO:0007669"/>
    <property type="project" value="InterPro"/>
</dbReference>
<keyword evidence="4" id="KW-0677">Repeat</keyword>
<evidence type="ECO:0000256" key="2">
    <source>
        <dbReference type="ARBA" id="ARBA00022553"/>
    </source>
</evidence>
<dbReference type="InterPro" id="IPR001245">
    <property type="entry name" value="Ser-Thr/Tyr_kinase_cat_dom"/>
</dbReference>
<keyword evidence="7 13" id="KW-0067">ATP-binding</keyword>
<dbReference type="GO" id="GO:0005829">
    <property type="term" value="C:cytosol"/>
    <property type="evidence" value="ECO:0007669"/>
    <property type="project" value="TreeGrafter"/>
</dbReference>
<dbReference type="GO" id="GO:0012505">
    <property type="term" value="C:endomembrane system"/>
    <property type="evidence" value="ECO:0007669"/>
    <property type="project" value="UniProtKB-SubCell"/>
</dbReference>
<dbReference type="PRINTS" id="PR00109">
    <property type="entry name" value="TYRKINASE"/>
</dbReference>
<evidence type="ECO:0000256" key="8">
    <source>
        <dbReference type="ARBA" id="ARBA00022999"/>
    </source>
</evidence>
<dbReference type="InterPro" id="IPR000980">
    <property type="entry name" value="SH2"/>
</dbReference>
<dbReference type="GO" id="GO:0050793">
    <property type="term" value="P:regulation of developmental process"/>
    <property type="evidence" value="ECO:0007669"/>
    <property type="project" value="UniProtKB-ARBA"/>
</dbReference>
<evidence type="ECO:0000313" key="20">
    <source>
        <dbReference type="Proteomes" id="UP000694568"/>
    </source>
</evidence>
<dbReference type="Pfam" id="PF17887">
    <property type="entry name" value="Jak1_Phl"/>
    <property type="match status" value="1"/>
</dbReference>
<dbReference type="GO" id="GO:0016020">
    <property type="term" value="C:membrane"/>
    <property type="evidence" value="ECO:0007669"/>
    <property type="project" value="InterPro"/>
</dbReference>
<dbReference type="SUPFAM" id="SSF55550">
    <property type="entry name" value="SH2 domain"/>
    <property type="match status" value="1"/>
</dbReference>
<feature type="domain" description="FERM" evidence="18">
    <location>
        <begin position="30"/>
        <end position="318"/>
    </location>
</feature>
<dbReference type="InterPro" id="IPR011993">
    <property type="entry name" value="PH-like_dom_sf"/>
</dbReference>
<keyword evidence="2" id="KW-0597">Phosphoprotein</keyword>
<dbReference type="FunFam" id="3.30.200.20:FF:000084">
    <property type="entry name" value="Tyrosine-protein kinase"/>
    <property type="match status" value="1"/>
</dbReference>
<dbReference type="CDD" id="cd05038">
    <property type="entry name" value="PTKc_Jak_rpt2"/>
    <property type="match status" value="1"/>
</dbReference>